<name>A0A2P2P0M1_RHIMU</name>
<feature type="chain" id="PRO_5015164990" evidence="1">
    <location>
        <begin position="19"/>
        <end position="75"/>
    </location>
</feature>
<organism evidence="2">
    <name type="scientific">Rhizophora mucronata</name>
    <name type="common">Asiatic mangrove</name>
    <dbReference type="NCBI Taxonomy" id="61149"/>
    <lineage>
        <taxon>Eukaryota</taxon>
        <taxon>Viridiplantae</taxon>
        <taxon>Streptophyta</taxon>
        <taxon>Embryophyta</taxon>
        <taxon>Tracheophyta</taxon>
        <taxon>Spermatophyta</taxon>
        <taxon>Magnoliopsida</taxon>
        <taxon>eudicotyledons</taxon>
        <taxon>Gunneridae</taxon>
        <taxon>Pentapetalae</taxon>
        <taxon>rosids</taxon>
        <taxon>fabids</taxon>
        <taxon>Malpighiales</taxon>
        <taxon>Rhizophoraceae</taxon>
        <taxon>Rhizophora</taxon>
    </lineage>
</organism>
<dbReference type="AlphaFoldDB" id="A0A2P2P0M1"/>
<proteinExistence type="predicted"/>
<reference evidence="2" key="1">
    <citation type="submission" date="2018-02" db="EMBL/GenBank/DDBJ databases">
        <title>Rhizophora mucronata_Transcriptome.</title>
        <authorList>
            <person name="Meera S.P."/>
            <person name="Sreeshan A."/>
            <person name="Augustine A."/>
        </authorList>
    </citation>
    <scope>NUCLEOTIDE SEQUENCE</scope>
    <source>
        <tissue evidence="2">Leaf</tissue>
    </source>
</reference>
<keyword evidence="1" id="KW-0732">Signal</keyword>
<feature type="signal peptide" evidence="1">
    <location>
        <begin position="1"/>
        <end position="18"/>
    </location>
</feature>
<evidence type="ECO:0000313" key="2">
    <source>
        <dbReference type="EMBL" id="MBX48330.1"/>
    </source>
</evidence>
<evidence type="ECO:0000256" key="1">
    <source>
        <dbReference type="SAM" id="SignalP"/>
    </source>
</evidence>
<protein>
    <submittedName>
        <fullName evidence="2">Uncharacterized protein</fullName>
    </submittedName>
</protein>
<accession>A0A2P2P0M1</accession>
<sequence length="75" mass="8601">MMTRLFCISVQILPHLVALVQHFTRLALRKLLNMSNLFVSAMQPKQHLSPLQSNLLTCSAKAFQTTWMQQTAIIF</sequence>
<dbReference type="EMBL" id="GGEC01067846">
    <property type="protein sequence ID" value="MBX48330.1"/>
    <property type="molecule type" value="Transcribed_RNA"/>
</dbReference>